<dbReference type="AlphaFoldDB" id="A0A1N6GAX4"/>
<feature type="transmembrane region" description="Helical" evidence="2">
    <location>
        <begin position="198"/>
        <end position="216"/>
    </location>
</feature>
<feature type="region of interest" description="Disordered" evidence="1">
    <location>
        <begin position="222"/>
        <end position="256"/>
    </location>
</feature>
<gene>
    <name evidence="3" type="ORF">SAMN05444165_0663</name>
</gene>
<keyword evidence="2" id="KW-1133">Transmembrane helix</keyword>
<evidence type="ECO:0000313" key="3">
    <source>
        <dbReference type="EMBL" id="SIO04668.1"/>
    </source>
</evidence>
<name>A0A1N6GAX4_9BURK</name>
<keyword evidence="4" id="KW-1185">Reference proteome</keyword>
<reference evidence="3 4" key="1">
    <citation type="submission" date="2016-11" db="EMBL/GenBank/DDBJ databases">
        <authorList>
            <person name="Jaros S."/>
            <person name="Januszkiewicz K."/>
            <person name="Wedrychowicz H."/>
        </authorList>
    </citation>
    <scope>NUCLEOTIDE SEQUENCE [LARGE SCALE GENOMIC DNA]</scope>
    <source>
        <strain evidence="3 4">GAS95</strain>
    </source>
</reference>
<feature type="compositionally biased region" description="Polar residues" evidence="1">
    <location>
        <begin position="155"/>
        <end position="180"/>
    </location>
</feature>
<organism evidence="3 4">
    <name type="scientific">Paraburkholderia phenazinium</name>
    <dbReference type="NCBI Taxonomy" id="60549"/>
    <lineage>
        <taxon>Bacteria</taxon>
        <taxon>Pseudomonadati</taxon>
        <taxon>Pseudomonadota</taxon>
        <taxon>Betaproteobacteria</taxon>
        <taxon>Burkholderiales</taxon>
        <taxon>Burkholderiaceae</taxon>
        <taxon>Paraburkholderia</taxon>
    </lineage>
</organism>
<protein>
    <submittedName>
        <fullName evidence="3">Uncharacterized protein</fullName>
    </submittedName>
</protein>
<feature type="compositionally biased region" description="Low complexity" evidence="1">
    <location>
        <begin position="222"/>
        <end position="232"/>
    </location>
</feature>
<sequence length="256" mass="28519">MAQTRFRYDSIPALCRWPWQNDFASGTGQHRVWRSGGQTSFLSGVLKRQAARSRHYVPLLIEIVDQGDGPMLERADGHQRIDLDAGNRQFGALGCAFRAVPIKPLDHSTAYPLNAKFIRRHINIYSKTTVFDCHKTLQTRQTGRSLDTPRGEPSRNASTPLRTLQRAGQASNTNDRSNGPKSRPVFPLAFMRRRAPRYFRLPTSAVCLAACAGIAYSHSAMTSPSSSSAHAMETTPCQPRRLQNTPPSEPMTLDPM</sequence>
<feature type="compositionally biased region" description="Polar residues" evidence="1">
    <location>
        <begin position="235"/>
        <end position="246"/>
    </location>
</feature>
<dbReference type="Proteomes" id="UP000185151">
    <property type="component" value="Unassembled WGS sequence"/>
</dbReference>
<keyword evidence="2" id="KW-0472">Membrane</keyword>
<feature type="region of interest" description="Disordered" evidence="1">
    <location>
        <begin position="139"/>
        <end position="185"/>
    </location>
</feature>
<accession>A0A1N6GAX4</accession>
<proteinExistence type="predicted"/>
<keyword evidence="2" id="KW-0812">Transmembrane</keyword>
<evidence type="ECO:0000256" key="1">
    <source>
        <dbReference type="SAM" id="MobiDB-lite"/>
    </source>
</evidence>
<evidence type="ECO:0000256" key="2">
    <source>
        <dbReference type="SAM" id="Phobius"/>
    </source>
</evidence>
<evidence type="ECO:0000313" key="4">
    <source>
        <dbReference type="Proteomes" id="UP000185151"/>
    </source>
</evidence>
<dbReference type="EMBL" id="FSRU01000001">
    <property type="protein sequence ID" value="SIO04668.1"/>
    <property type="molecule type" value="Genomic_DNA"/>
</dbReference>